<protein>
    <submittedName>
        <fullName evidence="1">Uncharacterized protein</fullName>
    </submittedName>
</protein>
<comment type="caution">
    <text evidence="1">The sequence shown here is derived from an EMBL/GenBank/DDBJ whole genome shotgun (WGS) entry which is preliminary data.</text>
</comment>
<dbReference type="EMBL" id="LKCM01000137">
    <property type="protein sequence ID" value="KPQ43618.1"/>
    <property type="molecule type" value="Genomic_DNA"/>
</dbReference>
<dbReference type="Proteomes" id="UP000050360">
    <property type="component" value="Unassembled WGS sequence"/>
</dbReference>
<name>A0A0N8KR08_9EURY</name>
<evidence type="ECO:0000313" key="2">
    <source>
        <dbReference type="Proteomes" id="UP000050360"/>
    </source>
</evidence>
<proteinExistence type="predicted"/>
<reference evidence="1 2" key="1">
    <citation type="submission" date="2015-09" db="EMBL/GenBank/DDBJ databases">
        <title>A metagenomics-based metabolic model of nitrate-dependent anaerobic oxidation of methane by Methanoperedens-like archaea.</title>
        <authorList>
            <person name="Arshad A."/>
            <person name="Speth D.R."/>
            <person name="De Graaf R.M."/>
            <person name="Op Den Camp H.J."/>
            <person name="Jetten M.S."/>
            <person name="Welte C.U."/>
        </authorList>
    </citation>
    <scope>NUCLEOTIDE SEQUENCE [LARGE SCALE GENOMIC DNA]</scope>
</reference>
<sequence length="172" mass="18870">MQLDKTTIQKLEKLISDAKAKIERNHTEIMKNITVSSKLEVIVSPDAREQVKNLLDSSSAASAQAKEYSELIERIKSASLSLEMNGRDYDSRKQSLNSKITQAESLISQGIAQGVISRDRVDVLESTIAESRSSLKKMEKILTPIETKLSGIPDIPGGLSALQQKPAITEGF</sequence>
<gene>
    <name evidence="1" type="ORF">MPEBLZ_01801</name>
</gene>
<evidence type="ECO:0000313" key="1">
    <source>
        <dbReference type="EMBL" id="KPQ43618.1"/>
    </source>
</evidence>
<organism evidence="1 2">
    <name type="scientific">Candidatus Methanoperedens nitratireducens</name>
    <dbReference type="NCBI Taxonomy" id="1392998"/>
    <lineage>
        <taxon>Archaea</taxon>
        <taxon>Methanobacteriati</taxon>
        <taxon>Methanobacteriota</taxon>
        <taxon>Stenosarchaea group</taxon>
        <taxon>Methanomicrobia</taxon>
        <taxon>Methanosarcinales</taxon>
        <taxon>ANME-2 cluster</taxon>
        <taxon>Candidatus Methanoperedentaceae</taxon>
        <taxon>Candidatus Methanoperedens</taxon>
    </lineage>
</organism>
<accession>A0A0N8KR08</accession>
<dbReference type="AlphaFoldDB" id="A0A0N8KR08"/>